<evidence type="ECO:0000313" key="4">
    <source>
        <dbReference type="EMBL" id="CDM28960.1"/>
    </source>
</evidence>
<keyword evidence="1" id="KW-0378">Hydrolase</keyword>
<name>W6PY85_PENRF</name>
<dbReference type="InterPro" id="IPR025300">
    <property type="entry name" value="BetaGal_jelly_roll_dom"/>
</dbReference>
<gene>
    <name evidence="4" type="ORF">PROQFM164_S01g002771</name>
</gene>
<organism evidence="4 5">
    <name type="scientific">Penicillium roqueforti (strain FM164)</name>
    <dbReference type="NCBI Taxonomy" id="1365484"/>
    <lineage>
        <taxon>Eukaryota</taxon>
        <taxon>Fungi</taxon>
        <taxon>Dikarya</taxon>
        <taxon>Ascomycota</taxon>
        <taxon>Pezizomycotina</taxon>
        <taxon>Eurotiomycetes</taxon>
        <taxon>Eurotiomycetidae</taxon>
        <taxon>Eurotiales</taxon>
        <taxon>Aspergillaceae</taxon>
        <taxon>Penicillium</taxon>
    </lineage>
</organism>
<evidence type="ECO:0000256" key="1">
    <source>
        <dbReference type="ARBA" id="ARBA00022801"/>
    </source>
</evidence>
<dbReference type="OrthoDB" id="1657402at2759"/>
<dbReference type="GO" id="GO:0004565">
    <property type="term" value="F:beta-galactosidase activity"/>
    <property type="evidence" value="ECO:0007669"/>
    <property type="project" value="UniProtKB-ARBA"/>
</dbReference>
<accession>W6PY85</accession>
<evidence type="ECO:0000313" key="5">
    <source>
        <dbReference type="Proteomes" id="UP000030686"/>
    </source>
</evidence>
<dbReference type="Pfam" id="PF13364">
    <property type="entry name" value="BetaGal_ABD2"/>
    <property type="match status" value="1"/>
</dbReference>
<keyword evidence="5" id="KW-1185">Reference proteome</keyword>
<reference evidence="4" key="1">
    <citation type="journal article" date="2014" name="Nat. Commun.">
        <title>Multiple recent horizontal transfers of a large genomic region in cheese making fungi.</title>
        <authorList>
            <person name="Cheeseman K."/>
            <person name="Ropars J."/>
            <person name="Renault P."/>
            <person name="Dupont J."/>
            <person name="Gouzy J."/>
            <person name="Branca A."/>
            <person name="Abraham A.L."/>
            <person name="Ceppi M."/>
            <person name="Conseiller E."/>
            <person name="Debuchy R."/>
            <person name="Malagnac F."/>
            <person name="Goarin A."/>
            <person name="Silar P."/>
            <person name="Lacoste S."/>
            <person name="Sallet E."/>
            <person name="Bensimon A."/>
            <person name="Giraud T."/>
            <person name="Brygoo Y."/>
        </authorList>
    </citation>
    <scope>NUCLEOTIDE SEQUENCE [LARGE SCALE GENOMIC DNA]</scope>
    <source>
        <strain evidence="4">FM164</strain>
    </source>
</reference>
<sequence>MSVVFNNSIQDITKQNTRGNNYRCQLFVNGYQFGKYINHVGPQTAFPIPGGIINHEA</sequence>
<evidence type="ECO:0000259" key="3">
    <source>
        <dbReference type="Pfam" id="PF13364"/>
    </source>
</evidence>
<keyword evidence="2" id="KW-0326">Glycosidase</keyword>
<proteinExistence type="predicted"/>
<dbReference type="AlphaFoldDB" id="W6PY85"/>
<feature type="domain" description="Beta-galactosidase jelly roll" evidence="3">
    <location>
        <begin position="17"/>
        <end position="56"/>
    </location>
</feature>
<dbReference type="STRING" id="1365484.W6PY85"/>
<evidence type="ECO:0000256" key="2">
    <source>
        <dbReference type="ARBA" id="ARBA00023295"/>
    </source>
</evidence>
<dbReference type="Proteomes" id="UP000030686">
    <property type="component" value="Unassembled WGS sequence"/>
</dbReference>
<protein>
    <submittedName>
        <fullName evidence="4">Galactose-binding domain-like</fullName>
    </submittedName>
</protein>
<dbReference type="Gene3D" id="2.60.120.260">
    <property type="entry name" value="Galactose-binding domain-like"/>
    <property type="match status" value="1"/>
</dbReference>
<dbReference type="InterPro" id="IPR008979">
    <property type="entry name" value="Galactose-bd-like_sf"/>
</dbReference>
<dbReference type="SUPFAM" id="SSF49785">
    <property type="entry name" value="Galactose-binding domain-like"/>
    <property type="match status" value="1"/>
</dbReference>
<dbReference type="EMBL" id="HG792015">
    <property type="protein sequence ID" value="CDM28960.1"/>
    <property type="molecule type" value="Genomic_DNA"/>
</dbReference>